<evidence type="ECO:0000313" key="11">
    <source>
        <dbReference type="Ensembl" id="ENSDCDP00010041584.1"/>
    </source>
</evidence>
<dbReference type="GO" id="GO:0097712">
    <property type="term" value="P:vesicle targeting, trans-Golgi to periciliary membrane compartment"/>
    <property type="evidence" value="ECO:0007669"/>
    <property type="project" value="TreeGrafter"/>
</dbReference>
<evidence type="ECO:0000256" key="7">
    <source>
        <dbReference type="ARBA" id="ARBA00022794"/>
    </source>
</evidence>
<protein>
    <recommendedName>
        <fullName evidence="5">Centrosomal protein of 19 kDa</fullName>
    </recommendedName>
</protein>
<accession>A0AAY4D8U4</accession>
<evidence type="ECO:0000256" key="8">
    <source>
        <dbReference type="ARBA" id="ARBA00023069"/>
    </source>
</evidence>
<keyword evidence="6" id="KW-0963">Cytoplasm</keyword>
<comment type="similarity">
    <text evidence="4">Belongs to the CEP19 family.</text>
</comment>
<dbReference type="GO" id="GO:0034454">
    <property type="term" value="P:microtubule anchoring at centrosome"/>
    <property type="evidence" value="ECO:0007669"/>
    <property type="project" value="TreeGrafter"/>
</dbReference>
<evidence type="ECO:0000256" key="9">
    <source>
        <dbReference type="ARBA" id="ARBA00023212"/>
    </source>
</evidence>
<evidence type="ECO:0000256" key="1">
    <source>
        <dbReference type="ARBA" id="ARBA00004114"/>
    </source>
</evidence>
<sequence>MSCAAKRCGVIFRPPSVVLIYEDKDTNKMRRRIMPVRNFSQFSDCGKAAERLKHNVRHKDYLEDVSVAQLERLHTLLRDHLMGISLEQSLAAQRTQDPNEEDLNKLGDEELACRKAQMDELFERNRKRKGDPDFVYDLEVDFPDQAKRETCSWDEEESDDGF</sequence>
<keyword evidence="10" id="KW-0966">Cell projection</keyword>
<evidence type="ECO:0000256" key="3">
    <source>
        <dbReference type="ARBA" id="ARBA00004647"/>
    </source>
</evidence>
<dbReference type="Pfam" id="PF14933">
    <property type="entry name" value="CEP19"/>
    <property type="match status" value="1"/>
</dbReference>
<gene>
    <name evidence="11" type="primary">CEP19</name>
</gene>
<dbReference type="GO" id="GO:0005814">
    <property type="term" value="C:centriole"/>
    <property type="evidence" value="ECO:0007669"/>
    <property type="project" value="UniProtKB-SubCell"/>
</dbReference>
<dbReference type="RefSeq" id="XP_028855637.1">
    <property type="nucleotide sequence ID" value="XM_028999804.1"/>
</dbReference>
<proteinExistence type="inferred from homology"/>
<evidence type="ECO:0000313" key="12">
    <source>
        <dbReference type="Proteomes" id="UP000694580"/>
    </source>
</evidence>
<evidence type="ECO:0000256" key="5">
    <source>
        <dbReference type="ARBA" id="ARBA00022015"/>
    </source>
</evidence>
<reference evidence="11 12" key="1">
    <citation type="submission" date="2020-06" db="EMBL/GenBank/DDBJ databases">
        <authorList>
            <consortium name="Wellcome Sanger Institute Data Sharing"/>
        </authorList>
    </citation>
    <scope>NUCLEOTIDE SEQUENCE [LARGE SCALE GENOMIC DNA]</scope>
</reference>
<dbReference type="GO" id="GO:0005813">
    <property type="term" value="C:centrosome"/>
    <property type="evidence" value="ECO:0007669"/>
    <property type="project" value="TreeGrafter"/>
</dbReference>
<dbReference type="GeneID" id="114801655"/>
<reference evidence="11" key="3">
    <citation type="submission" date="2025-09" db="UniProtKB">
        <authorList>
            <consortium name="Ensembl"/>
        </authorList>
    </citation>
    <scope>IDENTIFICATION</scope>
</reference>
<dbReference type="InterPro" id="IPR029412">
    <property type="entry name" value="CEP19"/>
</dbReference>
<dbReference type="Proteomes" id="UP000694580">
    <property type="component" value="Chromosome 13"/>
</dbReference>
<dbReference type="GO" id="GO:0000922">
    <property type="term" value="C:spindle pole"/>
    <property type="evidence" value="ECO:0007669"/>
    <property type="project" value="UniProtKB-SubCell"/>
</dbReference>
<reference evidence="11" key="2">
    <citation type="submission" date="2025-08" db="UniProtKB">
        <authorList>
            <consortium name="Ensembl"/>
        </authorList>
    </citation>
    <scope>IDENTIFICATION</scope>
</reference>
<dbReference type="GO" id="GO:0036064">
    <property type="term" value="C:ciliary basal body"/>
    <property type="evidence" value="ECO:0007669"/>
    <property type="project" value="TreeGrafter"/>
</dbReference>
<dbReference type="Ensembl" id="ENSDCDT00010051564.1">
    <property type="protein sequence ID" value="ENSDCDP00010041584.1"/>
    <property type="gene ID" value="ENSDCDG00010026352.1"/>
</dbReference>
<keyword evidence="9" id="KW-0206">Cytoskeleton</keyword>
<dbReference type="GeneTree" id="ENSGT00390000016356"/>
<keyword evidence="8" id="KW-0969">Cilium</keyword>
<evidence type="ECO:0000256" key="2">
    <source>
        <dbReference type="ARBA" id="ARBA00004120"/>
    </source>
</evidence>
<evidence type="ECO:0000256" key="6">
    <source>
        <dbReference type="ARBA" id="ARBA00022490"/>
    </source>
</evidence>
<dbReference type="PANTHER" id="PTHR31539:SF1">
    <property type="entry name" value="CENTROSOMAL PROTEIN OF 19 KDA"/>
    <property type="match status" value="1"/>
</dbReference>
<comment type="subcellular location">
    <subcellularLocation>
        <location evidence="2">Cytoplasm</location>
        <location evidence="2">Cytoskeleton</location>
        <location evidence="2">Cilium basal body</location>
    </subcellularLocation>
    <subcellularLocation>
        <location evidence="1">Cytoplasm</location>
        <location evidence="1">Cytoskeleton</location>
        <location evidence="1">Microtubule organizing center</location>
        <location evidence="1">Centrosome</location>
        <location evidence="1">Centriole</location>
    </subcellularLocation>
    <subcellularLocation>
        <location evidence="3">Cytoplasm</location>
        <location evidence="3">Cytoskeleton</location>
        <location evidence="3">Spindle pole</location>
    </subcellularLocation>
</comment>
<organism evidence="11 12">
    <name type="scientific">Denticeps clupeoides</name>
    <name type="common">denticle herring</name>
    <dbReference type="NCBI Taxonomy" id="299321"/>
    <lineage>
        <taxon>Eukaryota</taxon>
        <taxon>Metazoa</taxon>
        <taxon>Chordata</taxon>
        <taxon>Craniata</taxon>
        <taxon>Vertebrata</taxon>
        <taxon>Euteleostomi</taxon>
        <taxon>Actinopterygii</taxon>
        <taxon>Neopterygii</taxon>
        <taxon>Teleostei</taxon>
        <taxon>Clupei</taxon>
        <taxon>Clupeiformes</taxon>
        <taxon>Denticipitoidei</taxon>
        <taxon>Denticipitidae</taxon>
        <taxon>Denticeps</taxon>
    </lineage>
</organism>
<keyword evidence="7" id="KW-0970">Cilium biogenesis/degradation</keyword>
<dbReference type="PANTHER" id="PTHR31539">
    <property type="entry name" value="CENTROSOMAL PROTEIN OF 19K CEP19"/>
    <property type="match status" value="1"/>
</dbReference>
<dbReference type="AlphaFoldDB" id="A0AAY4D8U4"/>
<evidence type="ECO:0000256" key="10">
    <source>
        <dbReference type="ARBA" id="ARBA00023273"/>
    </source>
</evidence>
<name>A0AAY4D8U4_9TELE</name>
<keyword evidence="12" id="KW-1185">Reference proteome</keyword>
<evidence type="ECO:0000256" key="4">
    <source>
        <dbReference type="ARBA" id="ARBA00009371"/>
    </source>
</evidence>